<evidence type="ECO:0000256" key="4">
    <source>
        <dbReference type="ARBA" id="ARBA00022636"/>
    </source>
</evidence>
<dbReference type="GO" id="GO:0071111">
    <property type="term" value="F:cyclic-guanylate-specific phosphodiesterase activity"/>
    <property type="evidence" value="ECO:0007669"/>
    <property type="project" value="UniProtKB-EC"/>
</dbReference>
<dbReference type="InterPro" id="IPR001633">
    <property type="entry name" value="EAL_dom"/>
</dbReference>
<name>A0A7Z2YFH0_9VIBR</name>
<dbReference type="CDD" id="cd01948">
    <property type="entry name" value="EAL"/>
    <property type="match status" value="1"/>
</dbReference>
<dbReference type="EMBL" id="CP047476">
    <property type="protein sequence ID" value="QIA65179.1"/>
    <property type="molecule type" value="Genomic_DNA"/>
</dbReference>
<keyword evidence="5 10" id="KW-0812">Transmembrane</keyword>
<evidence type="ECO:0000256" key="7">
    <source>
        <dbReference type="ARBA" id="ARBA00022989"/>
    </source>
</evidence>
<dbReference type="SUPFAM" id="SSF141868">
    <property type="entry name" value="EAL domain-like"/>
    <property type="match status" value="1"/>
</dbReference>
<evidence type="ECO:0000256" key="6">
    <source>
        <dbReference type="ARBA" id="ARBA00022801"/>
    </source>
</evidence>
<evidence type="ECO:0000313" key="12">
    <source>
        <dbReference type="EMBL" id="QIA65179.1"/>
    </source>
</evidence>
<comment type="subcellular location">
    <subcellularLocation>
        <location evidence="1">Cell membrane</location>
        <topology evidence="1">Multi-pass membrane protein</topology>
    </subcellularLocation>
</comment>
<evidence type="ECO:0000256" key="5">
    <source>
        <dbReference type="ARBA" id="ARBA00022692"/>
    </source>
</evidence>
<comment type="catalytic activity">
    <reaction evidence="9">
        <text>3',3'-c-di-GMP + H2O = 5'-phosphoguanylyl(3'-&gt;5')guanosine + H(+)</text>
        <dbReference type="Rhea" id="RHEA:24902"/>
        <dbReference type="ChEBI" id="CHEBI:15377"/>
        <dbReference type="ChEBI" id="CHEBI:15378"/>
        <dbReference type="ChEBI" id="CHEBI:58754"/>
        <dbReference type="ChEBI" id="CHEBI:58805"/>
        <dbReference type="EC" id="3.1.4.52"/>
    </reaction>
</comment>
<evidence type="ECO:0000256" key="3">
    <source>
        <dbReference type="ARBA" id="ARBA00022475"/>
    </source>
</evidence>
<gene>
    <name evidence="12" type="ORF">GT360_16630</name>
</gene>
<dbReference type="InterPro" id="IPR050706">
    <property type="entry name" value="Cyclic-di-GMP_PDE-like"/>
</dbReference>
<dbReference type="EC" id="3.1.4.52" evidence="2"/>
<sequence length="495" mass="56148">MNPDRQFTLELKSWLVILIFPLLIIVPGSVAIALGRVTDSLEQYADSFVRRVDGIVEELYFEHEQVKGVSFNCEDFTDELFFDSTYREMFFVQDGIVICSSRVGSAHVDLRHLFGSKGVKTGEYLYNRAGDPSKRSLVVATVDENDAFSGVFSVIDREYLQANIGRQVSDRVGQLKFRVGKQTYPEYDAFTSDKHHVEAKSNKYSYEIIVEAKTSFVQHMISYVILQGIVLSLLLSSSFVAFRRYFTKRDSLVEDLKRGLDRDELFLVYQPVIASEAKKIIALEALARWEHVKMGLIGPNVFIPLAEEHGLINKLTTYVLDRVYRDLCGMEEVGVEYIGVNVPPQYLHKSQHLDHLREIQNGLKELGVTLCVEVTERQLLDENARQSLTKLRDIGIKVSIDDFGTGHTSLAVLQQTSFDVLKVDKCFVDTIGIDSVNTPVLQTIIELGHRLGVDIVAEGVETKEQVDYLDAASVQYLQGYYFYKPLNLTQLRKVL</sequence>
<keyword evidence="7 10" id="KW-1133">Transmembrane helix</keyword>
<dbReference type="AlphaFoldDB" id="A0A7Z2YFH0"/>
<evidence type="ECO:0000256" key="10">
    <source>
        <dbReference type="SAM" id="Phobius"/>
    </source>
</evidence>
<keyword evidence="8 10" id="KW-0472">Membrane</keyword>
<keyword evidence="6" id="KW-0378">Hydrolase</keyword>
<feature type="domain" description="EAL" evidence="11">
    <location>
        <begin position="249"/>
        <end position="495"/>
    </location>
</feature>
<dbReference type="Gene3D" id="3.20.20.450">
    <property type="entry name" value="EAL domain"/>
    <property type="match status" value="1"/>
</dbReference>
<dbReference type="SMART" id="SM00052">
    <property type="entry name" value="EAL"/>
    <property type="match status" value="1"/>
</dbReference>
<proteinExistence type="predicted"/>
<dbReference type="PANTHER" id="PTHR33121">
    <property type="entry name" value="CYCLIC DI-GMP PHOSPHODIESTERASE PDEF"/>
    <property type="match status" value="1"/>
</dbReference>
<dbReference type="PANTHER" id="PTHR33121:SF79">
    <property type="entry name" value="CYCLIC DI-GMP PHOSPHODIESTERASE PDED-RELATED"/>
    <property type="match status" value="1"/>
</dbReference>
<evidence type="ECO:0000256" key="2">
    <source>
        <dbReference type="ARBA" id="ARBA00012282"/>
    </source>
</evidence>
<evidence type="ECO:0000259" key="11">
    <source>
        <dbReference type="PROSITE" id="PS50883"/>
    </source>
</evidence>
<dbReference type="RefSeq" id="WP_164650079.1">
    <property type="nucleotide sequence ID" value="NZ_CP047476.1"/>
</dbReference>
<evidence type="ECO:0000313" key="13">
    <source>
        <dbReference type="Proteomes" id="UP000464262"/>
    </source>
</evidence>
<keyword evidence="13" id="KW-1185">Reference proteome</keyword>
<dbReference type="InterPro" id="IPR035919">
    <property type="entry name" value="EAL_sf"/>
</dbReference>
<dbReference type="Pfam" id="PF12792">
    <property type="entry name" value="CSS-motif"/>
    <property type="match status" value="1"/>
</dbReference>
<dbReference type="KEGG" id="vas:GT360_16630"/>
<dbReference type="Proteomes" id="UP000464262">
    <property type="component" value="Chromosome 2"/>
</dbReference>
<accession>A0A7Z2YFH0</accession>
<evidence type="ECO:0000256" key="8">
    <source>
        <dbReference type="ARBA" id="ARBA00023136"/>
    </source>
</evidence>
<evidence type="ECO:0000256" key="1">
    <source>
        <dbReference type="ARBA" id="ARBA00004651"/>
    </source>
</evidence>
<keyword evidence="4" id="KW-0973">c-di-GMP</keyword>
<reference evidence="12 13" key="1">
    <citation type="submission" date="2020-01" db="EMBL/GenBank/DDBJ databases">
        <title>Whole genome and functional gene identification of agarase of Vibrio HN897.</title>
        <authorList>
            <person name="Liu Y."/>
            <person name="Zhao Z."/>
        </authorList>
    </citation>
    <scope>NUCLEOTIDE SEQUENCE [LARGE SCALE GENOMIC DNA]</scope>
    <source>
        <strain evidence="12 13">HN897</strain>
    </source>
</reference>
<dbReference type="GO" id="GO:0005886">
    <property type="term" value="C:plasma membrane"/>
    <property type="evidence" value="ECO:0007669"/>
    <property type="project" value="UniProtKB-SubCell"/>
</dbReference>
<keyword evidence="3" id="KW-1003">Cell membrane</keyword>
<protein>
    <recommendedName>
        <fullName evidence="2">cyclic-guanylate-specific phosphodiesterase</fullName>
        <ecNumber evidence="2">3.1.4.52</ecNumber>
    </recommendedName>
</protein>
<dbReference type="InterPro" id="IPR024744">
    <property type="entry name" value="CSS-motif_dom"/>
</dbReference>
<evidence type="ECO:0000256" key="9">
    <source>
        <dbReference type="ARBA" id="ARBA00034290"/>
    </source>
</evidence>
<feature type="transmembrane region" description="Helical" evidence="10">
    <location>
        <begin position="220"/>
        <end position="242"/>
    </location>
</feature>
<organism evidence="12 13">
    <name type="scientific">Vibrio astriarenae</name>
    <dbReference type="NCBI Taxonomy" id="1481923"/>
    <lineage>
        <taxon>Bacteria</taxon>
        <taxon>Pseudomonadati</taxon>
        <taxon>Pseudomonadota</taxon>
        <taxon>Gammaproteobacteria</taxon>
        <taxon>Vibrionales</taxon>
        <taxon>Vibrionaceae</taxon>
        <taxon>Vibrio</taxon>
    </lineage>
</organism>
<dbReference type="PROSITE" id="PS50883">
    <property type="entry name" value="EAL"/>
    <property type="match status" value="1"/>
</dbReference>
<dbReference type="Pfam" id="PF00563">
    <property type="entry name" value="EAL"/>
    <property type="match status" value="1"/>
</dbReference>